<organism evidence="7 8">
    <name type="scientific">Anaerobacillus alkaliphilus</name>
    <dbReference type="NCBI Taxonomy" id="1548597"/>
    <lineage>
        <taxon>Bacteria</taxon>
        <taxon>Bacillati</taxon>
        <taxon>Bacillota</taxon>
        <taxon>Bacilli</taxon>
        <taxon>Bacillales</taxon>
        <taxon>Bacillaceae</taxon>
        <taxon>Anaerobacillus</taxon>
    </lineage>
</organism>
<dbReference type="InterPro" id="IPR004925">
    <property type="entry name" value="HpaB/PvcC/4-BUDH"/>
</dbReference>
<evidence type="ECO:0000313" key="8">
    <source>
        <dbReference type="Proteomes" id="UP000290649"/>
    </source>
</evidence>
<proteinExistence type="predicted"/>
<dbReference type="EMBL" id="QOUX01000046">
    <property type="protein sequence ID" value="RXI98308.1"/>
    <property type="molecule type" value="Genomic_DNA"/>
</dbReference>
<evidence type="ECO:0000256" key="2">
    <source>
        <dbReference type="ARBA" id="ARBA00022827"/>
    </source>
</evidence>
<keyword evidence="1" id="KW-0285">Flavoprotein</keyword>
<feature type="domain" description="HpaB/PvcC/4-BUDH C-terminal" evidence="5">
    <location>
        <begin position="280"/>
        <end position="480"/>
    </location>
</feature>
<keyword evidence="8" id="KW-1185">Reference proteome</keyword>
<dbReference type="Proteomes" id="UP000290649">
    <property type="component" value="Unassembled WGS sequence"/>
</dbReference>
<gene>
    <name evidence="7" type="ORF">DS745_18440</name>
</gene>
<feature type="domain" description="HpaB/PvcC/4-BUDH N-terminal" evidence="6">
    <location>
        <begin position="5"/>
        <end position="273"/>
    </location>
</feature>
<dbReference type="InterPro" id="IPR024719">
    <property type="entry name" value="HpaB/PvcC/4-BUDH_C"/>
</dbReference>
<dbReference type="SUPFAM" id="SSF56645">
    <property type="entry name" value="Acyl-CoA dehydrogenase NM domain-like"/>
    <property type="match status" value="1"/>
</dbReference>
<feature type="binding site" evidence="4">
    <location>
        <begin position="455"/>
        <end position="458"/>
    </location>
    <ligand>
        <name>FAD</name>
        <dbReference type="ChEBI" id="CHEBI:57692"/>
    </ligand>
</feature>
<protein>
    <submittedName>
        <fullName evidence="7">4-hydroxyphenylacetate 3-hydroxylase</fullName>
    </submittedName>
</protein>
<dbReference type="Pfam" id="PF11794">
    <property type="entry name" value="HpaB_N"/>
    <property type="match status" value="1"/>
</dbReference>
<comment type="caution">
    <text evidence="7">The sequence shown here is derived from an EMBL/GenBank/DDBJ whole genome shotgun (WGS) entry which is preliminary data.</text>
</comment>
<evidence type="ECO:0000259" key="6">
    <source>
        <dbReference type="Pfam" id="PF11794"/>
    </source>
</evidence>
<keyword evidence="2 4" id="KW-0274">FAD</keyword>
<evidence type="ECO:0000313" key="7">
    <source>
        <dbReference type="EMBL" id="RXI98308.1"/>
    </source>
</evidence>
<dbReference type="PIRSF" id="PIRSF000331">
    <property type="entry name" value="HpaA_HpaB"/>
    <property type="match status" value="1"/>
</dbReference>
<dbReference type="GO" id="GO:0016627">
    <property type="term" value="F:oxidoreductase activity, acting on the CH-CH group of donors"/>
    <property type="evidence" value="ECO:0007669"/>
    <property type="project" value="InterPro"/>
</dbReference>
<dbReference type="InterPro" id="IPR036250">
    <property type="entry name" value="AcylCo_DH-like_C"/>
</dbReference>
<dbReference type="Pfam" id="PF03241">
    <property type="entry name" value="HpaB"/>
    <property type="match status" value="1"/>
</dbReference>
<dbReference type="InterPro" id="IPR024674">
    <property type="entry name" value="HpaB/PvcC/4-BUDH_N"/>
</dbReference>
<dbReference type="Gene3D" id="1.20.140.10">
    <property type="entry name" value="Butyryl-CoA Dehydrogenase, subunit A, domain 3"/>
    <property type="match status" value="1"/>
</dbReference>
<dbReference type="InterPro" id="IPR009100">
    <property type="entry name" value="AcylCoA_DH/oxidase_NM_dom_sf"/>
</dbReference>
<accession>A0A4Q0VPX3</accession>
<sequence length="499" mass="56790">MGIRTGQQYIEAIKSRQPEVWLGGRRVTDVYNEPVFQQPIKEIAKLYDLQHDPDYQDRITHVCEETGERVNNAFLNPTSKDDLKARSELFEVYARATFGLMGRTPDFLNVVVTGMASNSWFLDKYNPDWSKNIRNYYRYIRDNDLFLTHAIINPQNDRSKASYEQEDMFTHLGVVEEKPEGLVVRGAKMLATLAPITDEVIIYSFPGFQPGDERYALAFAVPIDTPGLRLLCREQMQDGKRSYFDHPLASRYEEMDAVLAFNDVVVPWDRVFLYNNVEAANLLYPKTGIAQQPAHQSGVRGYVKLAFAVEVTCRLADSIGVDNFLNVQTDLGELVQSVEVIRSLLRVAEYEYETTETGEVRPAAAPLETIRGMLPTMYPRAIEVMQTIGAGGLLMSPTGNDFANTELRGDLDKYYAGRAGVSAEDRVRLFKLAWDLCGEAFGQRLLQYERYYTGDPIRKRAIFYNQYKRKATFSMVDDALDGAAELLKNDDKKIERTVN</sequence>
<name>A0A4Q0VPX3_9BACI</name>
<dbReference type="AlphaFoldDB" id="A0A4Q0VPX3"/>
<dbReference type="OrthoDB" id="9785230at2"/>
<dbReference type="Gene3D" id="1.10.3140.10">
    <property type="entry name" value="4-hydroxybutyryl-coa dehydratase, domain 1"/>
    <property type="match status" value="1"/>
</dbReference>
<evidence type="ECO:0000256" key="1">
    <source>
        <dbReference type="ARBA" id="ARBA00022630"/>
    </source>
</evidence>
<feature type="binding site" evidence="4">
    <location>
        <begin position="155"/>
        <end position="158"/>
    </location>
    <ligand>
        <name>FAD</name>
        <dbReference type="ChEBI" id="CHEBI:57692"/>
    </ligand>
</feature>
<dbReference type="SUPFAM" id="SSF47203">
    <property type="entry name" value="Acyl-CoA dehydrogenase C-terminal domain-like"/>
    <property type="match status" value="1"/>
</dbReference>
<dbReference type="PANTHER" id="PTHR36117">
    <property type="entry name" value="4-HYDROXYPHENYLACETATE 3-MONOOXYGENASE-RELATED"/>
    <property type="match status" value="1"/>
</dbReference>
<dbReference type="Gene3D" id="2.40.110.10">
    <property type="entry name" value="Butyryl-CoA Dehydrogenase, subunit A, domain 2"/>
    <property type="match status" value="1"/>
</dbReference>
<dbReference type="RefSeq" id="WP_129079668.1">
    <property type="nucleotide sequence ID" value="NZ_QOUX01000046.1"/>
</dbReference>
<feature type="binding site" evidence="4">
    <location>
        <begin position="149"/>
        <end position="151"/>
    </location>
    <ligand>
        <name>FAD</name>
        <dbReference type="ChEBI" id="CHEBI:57692"/>
    </ligand>
</feature>
<reference evidence="7 8" key="1">
    <citation type="journal article" date="2019" name="Int. J. Syst. Evol. Microbiol.">
        <title>Anaerobacillus alkaliphilus sp. nov., a novel alkaliphilic and moderately halophilic bacterium.</title>
        <authorList>
            <person name="Borsodi A.K."/>
            <person name="Aszalos J.M."/>
            <person name="Bihari P."/>
            <person name="Nagy I."/>
            <person name="Schumann P."/>
            <person name="Sproer C."/>
            <person name="Kovacs A.L."/>
            <person name="Boka K."/>
            <person name="Dobosy P."/>
            <person name="Ovari M."/>
            <person name="Szili-Kovacs T."/>
            <person name="Toth E."/>
        </authorList>
    </citation>
    <scope>NUCLEOTIDE SEQUENCE [LARGE SCALE GENOMIC DNA]</scope>
    <source>
        <strain evidence="7 8">B16-10</strain>
    </source>
</reference>
<evidence type="ECO:0000256" key="4">
    <source>
        <dbReference type="PIRSR" id="PIRSR000331-2"/>
    </source>
</evidence>
<dbReference type="PANTHER" id="PTHR36117:SF3">
    <property type="entry name" value="4-HYDROXYPHENYLACETATE 3-MONOOXYGENASE-RELATED"/>
    <property type="match status" value="1"/>
</dbReference>
<feature type="binding site" evidence="4">
    <location>
        <position position="192"/>
    </location>
    <ligand>
        <name>FAD</name>
        <dbReference type="ChEBI" id="CHEBI:57692"/>
    </ligand>
</feature>
<evidence type="ECO:0000259" key="5">
    <source>
        <dbReference type="Pfam" id="PF03241"/>
    </source>
</evidence>
<evidence type="ECO:0000256" key="3">
    <source>
        <dbReference type="ARBA" id="ARBA00023002"/>
    </source>
</evidence>
<keyword evidence="3" id="KW-0560">Oxidoreductase</keyword>
<dbReference type="InterPro" id="IPR046373">
    <property type="entry name" value="Acyl-CoA_Oxase/DH_mid-dom_sf"/>
</dbReference>